<proteinExistence type="predicted"/>
<reference evidence="2" key="1">
    <citation type="submission" date="2022-03" db="EMBL/GenBank/DDBJ databases">
        <title>Comparative Genomics of East African Camel-Associated Staphylococcaceae spp.: Diversity and Inheritance of Traits Involved in Host-Pathogen Interactions.</title>
        <authorList>
            <person name="Akarsu H."/>
            <person name="Liljander A."/>
            <person name="Younan M."/>
            <person name="Brodard I."/>
            <person name="Glucks I."/>
            <person name="Labroussaa F."/>
            <person name="Overesch G."/>
            <person name="Kuhnert P."/>
            <person name="Perreten V."/>
            <person name="Drexler J.F."/>
            <person name="Corman V.M."/>
            <person name="Falquet L."/>
            <person name="Jores J."/>
        </authorList>
    </citation>
    <scope>NUCLEOTIDE SEQUENCE</scope>
    <source>
        <strain evidence="2">IVB6197</strain>
    </source>
</reference>
<name>A0ABD7TT86_9STAP</name>
<protein>
    <submittedName>
        <fullName evidence="2">Restriction endonuclease-like protein</fullName>
    </submittedName>
</protein>
<evidence type="ECO:0000313" key="2">
    <source>
        <dbReference type="EMBL" id="UXU57471.1"/>
    </source>
</evidence>
<dbReference type="Pfam" id="PF09823">
    <property type="entry name" value="DUF2357"/>
    <property type="match status" value="1"/>
</dbReference>
<accession>A0ABD7TT86</accession>
<dbReference type="AlphaFoldDB" id="A0ABD7TT86"/>
<feature type="domain" description="DUF2357" evidence="1">
    <location>
        <begin position="106"/>
        <end position="279"/>
    </location>
</feature>
<dbReference type="RefSeq" id="WP_262625625.1">
    <property type="nucleotide sequence ID" value="NZ_CP094808.1"/>
</dbReference>
<evidence type="ECO:0000259" key="1">
    <source>
        <dbReference type="Pfam" id="PF09823"/>
    </source>
</evidence>
<dbReference type="EMBL" id="CP094809">
    <property type="protein sequence ID" value="UXU57471.1"/>
    <property type="molecule type" value="Genomic_DNA"/>
</dbReference>
<evidence type="ECO:0000313" key="3">
    <source>
        <dbReference type="Proteomes" id="UP001065705"/>
    </source>
</evidence>
<dbReference type="InterPro" id="IPR007505">
    <property type="entry name" value="PDDEXK_7"/>
</dbReference>
<sequence length="578" mass="68847">MDTHSKVAIVIGSDNNATIKPLKFFDSLQSIDFNRDISRIKEYTHFKLHINGEESIKVYSDLFELYDDHKIQVDEDNRNYMGNGEIDIVDSDIANNLVPGYYLLTLKEENYKYAVIEIVPKDVSNVEWKTIYQDVNNYIKGLSNSLYHKNNSSISPTVRNNNIVEKIDYLEVNFTHIIFALKNIYDSPRYQVQKKYDWRPIYTQPKVDKNTLKYRSKRPDKTDELYSYNKELNYNLKENIWLKKVLKFLQFELVEIKDYLNLAEEIHRGHKSSKFSSDVLIATKSLENIWTIRENINRIQHMMKMITESDWYQNIKNKRHASITHSALMDNKYNIIYKWYSEFNKSSLEFVFSQKVKNCWKRTDELYEIWCFINVLELLIRNGFDPIEGWIFDDYSYNDLPDNTVITLNKNNIILKLHFNSIIKSERNQTTKEHPLYTGNKKNKPDIRIDIHVNDIYIKSIPMDVKYRKLKNITRKEKGSLEQLLAYWAHPKSNLHLDGAKAFRRRNHRIISKVAVLYPKDHSTNKRIDKLAIDHNLHFFEFSPDFKDENFTNMVNEEINEAYEIYEDIYSLEGQFDA</sequence>
<organism evidence="2 3">
    <name type="scientific">Staphylococcus agnetis</name>
    <dbReference type="NCBI Taxonomy" id="985762"/>
    <lineage>
        <taxon>Bacteria</taxon>
        <taxon>Bacillati</taxon>
        <taxon>Bacillota</taxon>
        <taxon>Bacilli</taxon>
        <taxon>Bacillales</taxon>
        <taxon>Staphylococcaceae</taxon>
        <taxon>Staphylococcus</taxon>
    </lineage>
</organism>
<dbReference type="Pfam" id="PF04411">
    <property type="entry name" value="PDDEXK_7"/>
    <property type="match status" value="1"/>
</dbReference>
<gene>
    <name evidence="2" type="ORF">MUA95_01295</name>
</gene>
<dbReference type="Proteomes" id="UP001065705">
    <property type="component" value="Chromosome"/>
</dbReference>
<dbReference type="InterPro" id="IPR018633">
    <property type="entry name" value="DUF2357"/>
</dbReference>